<keyword evidence="2 5" id="KW-0647">Proteasome</keyword>
<dbReference type="PANTHER" id="PTHR32194">
    <property type="entry name" value="METALLOPROTEASE TLDD"/>
    <property type="match status" value="1"/>
</dbReference>
<dbReference type="InterPro" id="IPR023333">
    <property type="entry name" value="Proteasome_suB-type"/>
</dbReference>
<comment type="caution">
    <text evidence="6">The sequence shown here is derived from an EMBL/GenBank/DDBJ whole genome shotgun (WGS) entry which is preliminary data.</text>
</comment>
<evidence type="ECO:0000256" key="5">
    <source>
        <dbReference type="RuleBase" id="RU004203"/>
    </source>
</evidence>
<comment type="function">
    <text evidence="5">Component of the proteasome, a multicatalytic proteinase complex which is characterized by its ability to cleave peptides with Arg, Phe, Tyr, Leu, and Glu adjacent to the leaving group at neutral or slightly basic pH. The proteasome has an ATP-dependent proteolytic activity.</text>
</comment>
<dbReference type="Pfam" id="PF00227">
    <property type="entry name" value="Proteasome"/>
    <property type="match status" value="1"/>
</dbReference>
<gene>
    <name evidence="6" type="ORF">Glove_299g35</name>
</gene>
<dbReference type="SUPFAM" id="SSF56235">
    <property type="entry name" value="N-terminal nucleophile aminohydrolases (Ntn hydrolases)"/>
    <property type="match status" value="1"/>
</dbReference>
<proteinExistence type="inferred from homology"/>
<name>A0A397HX27_9GLOM</name>
<evidence type="ECO:0000313" key="6">
    <source>
        <dbReference type="EMBL" id="RHZ67785.1"/>
    </source>
</evidence>
<dbReference type="Proteomes" id="UP000266861">
    <property type="component" value="Unassembled WGS sequence"/>
</dbReference>
<evidence type="ECO:0000256" key="3">
    <source>
        <dbReference type="ARBA" id="ARBA00023242"/>
    </source>
</evidence>
<dbReference type="EMBL" id="PQFF01000273">
    <property type="protein sequence ID" value="RHZ67785.1"/>
    <property type="molecule type" value="Genomic_DNA"/>
</dbReference>
<dbReference type="PROSITE" id="PS00854">
    <property type="entry name" value="PROTEASOME_BETA_1"/>
    <property type="match status" value="1"/>
</dbReference>
<comment type="subunit">
    <text evidence="5">Component of the proteasome complex.</text>
</comment>
<comment type="subcellular location">
    <subcellularLocation>
        <location evidence="5">Cytoplasm</location>
    </subcellularLocation>
    <subcellularLocation>
        <location evidence="5">Nucleus</location>
    </subcellularLocation>
</comment>
<reference evidence="6 7" key="1">
    <citation type="submission" date="2018-08" db="EMBL/GenBank/DDBJ databases">
        <title>Genome and evolution of the arbuscular mycorrhizal fungus Diversispora epigaea (formerly Glomus versiforme) and its bacterial endosymbionts.</title>
        <authorList>
            <person name="Sun X."/>
            <person name="Fei Z."/>
            <person name="Harrison M."/>
        </authorList>
    </citation>
    <scope>NUCLEOTIDE SEQUENCE [LARGE SCALE GENOMIC DNA]</scope>
    <source>
        <strain evidence="6 7">IT104</strain>
    </source>
</reference>
<dbReference type="GO" id="GO:0005737">
    <property type="term" value="C:cytoplasm"/>
    <property type="evidence" value="ECO:0007669"/>
    <property type="project" value="UniProtKB-SubCell"/>
</dbReference>
<dbReference type="GO" id="GO:0051603">
    <property type="term" value="P:proteolysis involved in protein catabolic process"/>
    <property type="evidence" value="ECO:0007669"/>
    <property type="project" value="InterPro"/>
</dbReference>
<dbReference type="InterPro" id="IPR016050">
    <property type="entry name" value="Proteasome_bsu_CS"/>
</dbReference>
<evidence type="ECO:0000256" key="1">
    <source>
        <dbReference type="ARBA" id="ARBA00022490"/>
    </source>
</evidence>
<dbReference type="InterPro" id="IPR029055">
    <property type="entry name" value="Ntn_hydrolases_N"/>
</dbReference>
<organism evidence="6 7">
    <name type="scientific">Diversispora epigaea</name>
    <dbReference type="NCBI Taxonomy" id="1348612"/>
    <lineage>
        <taxon>Eukaryota</taxon>
        <taxon>Fungi</taxon>
        <taxon>Fungi incertae sedis</taxon>
        <taxon>Mucoromycota</taxon>
        <taxon>Glomeromycotina</taxon>
        <taxon>Glomeromycetes</taxon>
        <taxon>Diversisporales</taxon>
        <taxon>Diversisporaceae</taxon>
        <taxon>Diversispora</taxon>
    </lineage>
</organism>
<dbReference type="PROSITE" id="PS51476">
    <property type="entry name" value="PROTEASOME_BETA_2"/>
    <property type="match status" value="1"/>
</dbReference>
<evidence type="ECO:0000256" key="4">
    <source>
        <dbReference type="ARBA" id="ARBA00026071"/>
    </source>
</evidence>
<comment type="subunit">
    <text evidence="4">The 26S proteasome consists of a 20S proteasome core and two 19S regulatory subunits. The 20S proteasome core is composed of 28 subunits that are arranged in four stacked rings, resulting in a barrel-shaped structure. The two end rings are each formed by seven alpha subunits, and the two central rings are each formed by seven beta subunits. The catalytic chamber with the active sites is on the inside of the barrel.</text>
</comment>
<protein>
    <recommendedName>
        <fullName evidence="5">Proteasome subunit beta</fullName>
    </recommendedName>
</protein>
<accession>A0A397HX27</accession>
<keyword evidence="7" id="KW-1185">Reference proteome</keyword>
<sequence>MNFVPTALEFDTYGQNGQNGGVPTSLYFDPYDNNGGTALGLSGEDYSIVASDTRQSSGFDIYSRCDQKATKLTENSVLALGGFRADGRSLTKRIIQRMEWYRHAHEKEMSFRAISQLLSVTLYSRRFFPYYAFSLLGGLDENGKGVVCSFDSVGSYHDEPSCVVGSGSALMQSFVDNQIAFHNQQVNNEPISLEKAIRIVKDSFDGVAERDIYTGDSLDIFIITRDGVTTEQYPLRKD</sequence>
<comment type="similarity">
    <text evidence="5">Belongs to the peptidase T1B family.</text>
</comment>
<dbReference type="FunFam" id="3.60.20.10:FF:000027">
    <property type="entry name" value="Proteasome subunit beta type-6"/>
    <property type="match status" value="1"/>
</dbReference>
<keyword evidence="1 5" id="KW-0963">Cytoplasm</keyword>
<keyword evidence="3 5" id="KW-0539">Nucleus</keyword>
<dbReference type="AlphaFoldDB" id="A0A397HX27"/>
<dbReference type="GO" id="GO:0019774">
    <property type="term" value="C:proteasome core complex, beta-subunit complex"/>
    <property type="evidence" value="ECO:0007669"/>
    <property type="project" value="UniProtKB-ARBA"/>
</dbReference>
<evidence type="ECO:0000256" key="2">
    <source>
        <dbReference type="ARBA" id="ARBA00022942"/>
    </source>
</evidence>
<dbReference type="InterPro" id="IPR001353">
    <property type="entry name" value="Proteasome_sua/b"/>
</dbReference>
<dbReference type="STRING" id="1348612.A0A397HX27"/>
<dbReference type="PANTHER" id="PTHR32194:SF2">
    <property type="entry name" value="PROTEASOME SUBUNIT BETA TYPE-1"/>
    <property type="match status" value="1"/>
</dbReference>
<dbReference type="GO" id="GO:0005634">
    <property type="term" value="C:nucleus"/>
    <property type="evidence" value="ECO:0007669"/>
    <property type="project" value="UniProtKB-SubCell"/>
</dbReference>
<dbReference type="OrthoDB" id="268479at2759"/>
<evidence type="ECO:0000313" key="7">
    <source>
        <dbReference type="Proteomes" id="UP000266861"/>
    </source>
</evidence>
<dbReference type="Gene3D" id="3.60.20.10">
    <property type="entry name" value="Glutamine Phosphoribosylpyrophosphate, subunit 1, domain 1"/>
    <property type="match status" value="1"/>
</dbReference>